<name>A0A3A1YWN6_9BURK</name>
<comment type="caution">
    <text evidence="1">The sequence shown here is derived from an EMBL/GenBank/DDBJ whole genome shotgun (WGS) entry which is preliminary data.</text>
</comment>
<protein>
    <submittedName>
        <fullName evidence="1">Uncharacterized protein</fullName>
    </submittedName>
</protein>
<reference evidence="1 2" key="1">
    <citation type="submission" date="2017-08" db="EMBL/GenBank/DDBJ databases">
        <title>Pusillimonas indicus sp. nov., a member of the family Alcaligenaceae isolated from surface seawater.</title>
        <authorList>
            <person name="Li J."/>
        </authorList>
    </citation>
    <scope>NUCLEOTIDE SEQUENCE [LARGE SCALE GENOMIC DNA]</scope>
    <source>
        <strain evidence="1 2">L52-1-41</strain>
    </source>
</reference>
<sequence length="62" mass="6690">MNELRFLTVADALRGSSAQFERVISAAFDEAVTSMTIDQKRNAFFPELVGTVDAALIAKIAA</sequence>
<dbReference type="AlphaFoldDB" id="A0A3A1YWN6"/>
<accession>A0A3A1YWN6</accession>
<evidence type="ECO:0000313" key="1">
    <source>
        <dbReference type="EMBL" id="RIY41931.1"/>
    </source>
</evidence>
<evidence type="ECO:0000313" key="2">
    <source>
        <dbReference type="Proteomes" id="UP000266206"/>
    </source>
</evidence>
<organism evidence="1 2">
    <name type="scientific">Neopusillimonas maritima</name>
    <dbReference type="NCBI Taxonomy" id="2026239"/>
    <lineage>
        <taxon>Bacteria</taxon>
        <taxon>Pseudomonadati</taxon>
        <taxon>Pseudomonadota</taxon>
        <taxon>Betaproteobacteria</taxon>
        <taxon>Burkholderiales</taxon>
        <taxon>Alcaligenaceae</taxon>
        <taxon>Neopusillimonas</taxon>
    </lineage>
</organism>
<gene>
    <name evidence="1" type="ORF">CJP73_00345</name>
</gene>
<dbReference type="EMBL" id="NQYH01000001">
    <property type="protein sequence ID" value="RIY41931.1"/>
    <property type="molecule type" value="Genomic_DNA"/>
</dbReference>
<dbReference type="Proteomes" id="UP000266206">
    <property type="component" value="Unassembled WGS sequence"/>
</dbReference>
<dbReference type="RefSeq" id="WP_119515158.1">
    <property type="nucleotide sequence ID" value="NZ_NQYH01000001.1"/>
</dbReference>
<proteinExistence type="predicted"/>